<dbReference type="Proteomes" id="UP000191144">
    <property type="component" value="Chromosome D"/>
</dbReference>
<sequence length="230" mass="26169">MVSRQGMKTATNPYSRPSQTSAARRRRPRKNNPKAGTPEGGNNNDKTSEPKQRKGHRRTPNAKGTTTKPERTSNKEKFTDIKRKGNAFSKNAKAARVSNESKDEIRQVQHVLGEESFKIFKKGKNSTSYGLIVPEFFAQESFTLVITIPFTYPKQPIKLDPNDNHVKDAEHSAQLTNILNNFNSKAHEMSLKSQPLLSQFNFLLTQWPQLGNLNYKQKDRLYKEFLASCT</sequence>
<feature type="compositionally biased region" description="Basic residues" evidence="1">
    <location>
        <begin position="23"/>
        <end position="32"/>
    </location>
</feature>
<evidence type="ECO:0000313" key="2">
    <source>
        <dbReference type="EMBL" id="SCU85137.1"/>
    </source>
</evidence>
<gene>
    <name evidence="2" type="ORF">LAME_0D00254G</name>
</gene>
<evidence type="ECO:0000313" key="3">
    <source>
        <dbReference type="Proteomes" id="UP000191144"/>
    </source>
</evidence>
<organism evidence="2 3">
    <name type="scientific">Lachancea meyersii CBS 8951</name>
    <dbReference type="NCBI Taxonomy" id="1266667"/>
    <lineage>
        <taxon>Eukaryota</taxon>
        <taxon>Fungi</taxon>
        <taxon>Dikarya</taxon>
        <taxon>Ascomycota</taxon>
        <taxon>Saccharomycotina</taxon>
        <taxon>Saccharomycetes</taxon>
        <taxon>Saccharomycetales</taxon>
        <taxon>Saccharomycetaceae</taxon>
        <taxon>Lachancea</taxon>
    </lineage>
</organism>
<proteinExistence type="predicted"/>
<feature type="region of interest" description="Disordered" evidence="1">
    <location>
        <begin position="1"/>
        <end position="101"/>
    </location>
</feature>
<feature type="compositionally biased region" description="Basic and acidic residues" evidence="1">
    <location>
        <begin position="68"/>
        <end position="83"/>
    </location>
</feature>
<protein>
    <submittedName>
        <fullName evidence="2">LAME_0D00254g1_1</fullName>
    </submittedName>
</protein>
<accession>A0A1G4J5M9</accession>
<dbReference type="OrthoDB" id="4070430at2759"/>
<keyword evidence="3" id="KW-1185">Reference proteome</keyword>
<reference evidence="3" key="1">
    <citation type="submission" date="2016-03" db="EMBL/GenBank/DDBJ databases">
        <authorList>
            <person name="Devillers Hugo."/>
        </authorList>
    </citation>
    <scope>NUCLEOTIDE SEQUENCE [LARGE SCALE GENOMIC DNA]</scope>
</reference>
<dbReference type="AlphaFoldDB" id="A0A1G4J5M9"/>
<name>A0A1G4J5M9_9SACH</name>
<dbReference type="EMBL" id="LT598482">
    <property type="protein sequence ID" value="SCU85137.1"/>
    <property type="molecule type" value="Genomic_DNA"/>
</dbReference>
<feature type="compositionally biased region" description="Polar residues" evidence="1">
    <location>
        <begin position="1"/>
        <end position="21"/>
    </location>
</feature>
<evidence type="ECO:0000256" key="1">
    <source>
        <dbReference type="SAM" id="MobiDB-lite"/>
    </source>
</evidence>